<evidence type="ECO:0000256" key="2">
    <source>
        <dbReference type="ARBA" id="ARBA00022737"/>
    </source>
</evidence>
<feature type="repeat" description="WD" evidence="3">
    <location>
        <begin position="660"/>
        <end position="701"/>
    </location>
</feature>
<dbReference type="Pfam" id="PF05536">
    <property type="entry name" value="Neurochondrin"/>
    <property type="match status" value="1"/>
</dbReference>
<feature type="region of interest" description="Disordered" evidence="4">
    <location>
        <begin position="774"/>
        <end position="804"/>
    </location>
</feature>
<dbReference type="PROSITE" id="PS50294">
    <property type="entry name" value="WD_REPEATS_REGION"/>
    <property type="match status" value="1"/>
</dbReference>
<dbReference type="AlphaFoldDB" id="A0A9D4PGF0"/>
<dbReference type="Proteomes" id="UP000821837">
    <property type="component" value="Chromosome 8"/>
</dbReference>
<keyword evidence="1 3" id="KW-0853">WD repeat</keyword>
<dbReference type="InterPro" id="IPR015943">
    <property type="entry name" value="WD40/YVTN_repeat-like_dom_sf"/>
</dbReference>
<evidence type="ECO:0000313" key="5">
    <source>
        <dbReference type="EMBL" id="KAH7940169.1"/>
    </source>
</evidence>
<keyword evidence="2" id="KW-0677">Repeat</keyword>
<dbReference type="EMBL" id="JABSTV010001254">
    <property type="protein sequence ID" value="KAH7940169.1"/>
    <property type="molecule type" value="Genomic_DNA"/>
</dbReference>
<dbReference type="SUPFAM" id="SSF50978">
    <property type="entry name" value="WD40 repeat-like"/>
    <property type="match status" value="1"/>
</dbReference>
<dbReference type="PANTHER" id="PTHR14107:SF16">
    <property type="entry name" value="AT02583P"/>
    <property type="match status" value="1"/>
</dbReference>
<dbReference type="PANTHER" id="PTHR14107">
    <property type="entry name" value="WD REPEAT PROTEIN"/>
    <property type="match status" value="1"/>
</dbReference>
<dbReference type="Pfam" id="PF00400">
    <property type="entry name" value="WD40"/>
    <property type="match status" value="2"/>
</dbReference>
<reference evidence="5" key="1">
    <citation type="journal article" date="2020" name="Cell">
        <title>Large-Scale Comparative Analyses of Tick Genomes Elucidate Their Genetic Diversity and Vector Capacities.</title>
        <authorList>
            <consortium name="Tick Genome and Microbiome Consortium (TIGMIC)"/>
            <person name="Jia N."/>
            <person name="Wang J."/>
            <person name="Shi W."/>
            <person name="Du L."/>
            <person name="Sun Y."/>
            <person name="Zhan W."/>
            <person name="Jiang J.F."/>
            <person name="Wang Q."/>
            <person name="Zhang B."/>
            <person name="Ji P."/>
            <person name="Bell-Sakyi L."/>
            <person name="Cui X.M."/>
            <person name="Yuan T.T."/>
            <person name="Jiang B.G."/>
            <person name="Yang W.F."/>
            <person name="Lam T.T."/>
            <person name="Chang Q.C."/>
            <person name="Ding S.J."/>
            <person name="Wang X.J."/>
            <person name="Zhu J.G."/>
            <person name="Ruan X.D."/>
            <person name="Zhao L."/>
            <person name="Wei J.T."/>
            <person name="Ye R.Z."/>
            <person name="Que T.C."/>
            <person name="Du C.H."/>
            <person name="Zhou Y.H."/>
            <person name="Cheng J.X."/>
            <person name="Dai P.F."/>
            <person name="Guo W.B."/>
            <person name="Han X.H."/>
            <person name="Huang E.J."/>
            <person name="Li L.F."/>
            <person name="Wei W."/>
            <person name="Gao Y.C."/>
            <person name="Liu J.Z."/>
            <person name="Shao H.Z."/>
            <person name="Wang X."/>
            <person name="Wang C.C."/>
            <person name="Yang T.C."/>
            <person name="Huo Q.B."/>
            <person name="Li W."/>
            <person name="Chen H.Y."/>
            <person name="Chen S.E."/>
            <person name="Zhou L.G."/>
            <person name="Ni X.B."/>
            <person name="Tian J.H."/>
            <person name="Sheng Y."/>
            <person name="Liu T."/>
            <person name="Pan Y.S."/>
            <person name="Xia L.Y."/>
            <person name="Li J."/>
            <person name="Zhao F."/>
            <person name="Cao W.C."/>
        </authorList>
    </citation>
    <scope>NUCLEOTIDE SEQUENCE</scope>
    <source>
        <strain evidence="5">Rsan-2018</strain>
    </source>
</reference>
<accession>A0A9D4PGF0</accession>
<dbReference type="SMART" id="SM00320">
    <property type="entry name" value="WD40"/>
    <property type="match status" value="4"/>
</dbReference>
<reference evidence="5" key="2">
    <citation type="submission" date="2021-09" db="EMBL/GenBank/DDBJ databases">
        <authorList>
            <person name="Jia N."/>
            <person name="Wang J."/>
            <person name="Shi W."/>
            <person name="Du L."/>
            <person name="Sun Y."/>
            <person name="Zhan W."/>
            <person name="Jiang J."/>
            <person name="Wang Q."/>
            <person name="Zhang B."/>
            <person name="Ji P."/>
            <person name="Sakyi L.B."/>
            <person name="Cui X."/>
            <person name="Yuan T."/>
            <person name="Jiang B."/>
            <person name="Yang W."/>
            <person name="Lam T.T.-Y."/>
            <person name="Chang Q."/>
            <person name="Ding S."/>
            <person name="Wang X."/>
            <person name="Zhu J."/>
            <person name="Ruan X."/>
            <person name="Zhao L."/>
            <person name="Wei J."/>
            <person name="Que T."/>
            <person name="Du C."/>
            <person name="Cheng J."/>
            <person name="Dai P."/>
            <person name="Han X."/>
            <person name="Huang E."/>
            <person name="Gao Y."/>
            <person name="Liu J."/>
            <person name="Shao H."/>
            <person name="Ye R."/>
            <person name="Li L."/>
            <person name="Wei W."/>
            <person name="Wang X."/>
            <person name="Wang C."/>
            <person name="Huo Q."/>
            <person name="Li W."/>
            <person name="Guo W."/>
            <person name="Chen H."/>
            <person name="Chen S."/>
            <person name="Zhou L."/>
            <person name="Zhou L."/>
            <person name="Ni X."/>
            <person name="Tian J."/>
            <person name="Zhou Y."/>
            <person name="Sheng Y."/>
            <person name="Liu T."/>
            <person name="Pan Y."/>
            <person name="Xia L."/>
            <person name="Li J."/>
            <person name="Zhao F."/>
            <person name="Cao W."/>
        </authorList>
    </citation>
    <scope>NUCLEOTIDE SEQUENCE</scope>
    <source>
        <strain evidence="5">Rsan-2018</strain>
        <tissue evidence="5">Larvae</tissue>
    </source>
</reference>
<dbReference type="Gene3D" id="2.130.10.10">
    <property type="entry name" value="YVTN repeat-like/Quinoprotein amine dehydrogenase"/>
    <property type="match status" value="1"/>
</dbReference>
<dbReference type="VEuPathDB" id="VectorBase:RSAN_051685"/>
<comment type="caution">
    <text evidence="5">The sequence shown here is derived from an EMBL/GenBank/DDBJ whole genome shotgun (WGS) entry which is preliminary data.</text>
</comment>
<evidence type="ECO:0000256" key="4">
    <source>
        <dbReference type="SAM" id="MobiDB-lite"/>
    </source>
</evidence>
<gene>
    <name evidence="5" type="ORF">HPB52_022084</name>
</gene>
<protein>
    <submittedName>
        <fullName evidence="5">Uncharacterized protein</fullName>
    </submittedName>
</protein>
<feature type="compositionally biased region" description="Low complexity" evidence="4">
    <location>
        <begin position="780"/>
        <end position="795"/>
    </location>
</feature>
<dbReference type="InterPro" id="IPR051362">
    <property type="entry name" value="WD_repeat_creC_regulators"/>
</dbReference>
<dbReference type="PROSITE" id="PS50082">
    <property type="entry name" value="WD_REPEATS_2"/>
    <property type="match status" value="1"/>
</dbReference>
<dbReference type="InterPro" id="IPR036322">
    <property type="entry name" value="WD40_repeat_dom_sf"/>
</dbReference>
<organism evidence="5 6">
    <name type="scientific">Rhipicephalus sanguineus</name>
    <name type="common">Brown dog tick</name>
    <name type="synonym">Ixodes sanguineus</name>
    <dbReference type="NCBI Taxonomy" id="34632"/>
    <lineage>
        <taxon>Eukaryota</taxon>
        <taxon>Metazoa</taxon>
        <taxon>Ecdysozoa</taxon>
        <taxon>Arthropoda</taxon>
        <taxon>Chelicerata</taxon>
        <taxon>Arachnida</taxon>
        <taxon>Acari</taxon>
        <taxon>Parasitiformes</taxon>
        <taxon>Ixodida</taxon>
        <taxon>Ixodoidea</taxon>
        <taxon>Ixodidae</taxon>
        <taxon>Rhipicephalinae</taxon>
        <taxon>Rhipicephalus</taxon>
        <taxon>Rhipicephalus</taxon>
    </lineage>
</organism>
<dbReference type="InterPro" id="IPR001680">
    <property type="entry name" value="WD40_rpt"/>
</dbReference>
<name>A0A9D4PGF0_RHISA</name>
<evidence type="ECO:0000313" key="6">
    <source>
        <dbReference type="Proteomes" id="UP000821837"/>
    </source>
</evidence>
<evidence type="ECO:0000256" key="3">
    <source>
        <dbReference type="PROSITE-ProRule" id="PRU00221"/>
    </source>
</evidence>
<dbReference type="InterPro" id="IPR008709">
    <property type="entry name" value="Neurochondrin"/>
</dbReference>
<evidence type="ECO:0000256" key="1">
    <source>
        <dbReference type="ARBA" id="ARBA00022574"/>
    </source>
</evidence>
<proteinExistence type="predicted"/>
<keyword evidence="6" id="KW-1185">Reference proteome</keyword>
<sequence length="867" mass="93443">MSSEECDTAAPSREKSRLLKSTLRALRSSTTDVEKLAALLVLTKVVDASTVQLESKRKLLDAIGVSFIVRMLKSDTDSFRALGADITSAFAVEPTLCERLRPALDALTGSLAELGVAAGVECASRLVLHEPGCRAFVESGMLKALVDLSPAELGSLLTALAACLQSTKSRGLADDCEYEAALLSSARTCVGQSLAARLGAEARRGLFALLASLVERRGVRSLGAPTVALAAVELEMQLCSRGQQPDAELVAHCCLLLEVAVDDAVASGRLPPAAADRVPGALLAFLDDAFQSPSWGPGEAAVLPACRLLCRWLADDSTTMRPEVGKVLPPLLDLVASNESMLPLLIPALCHLTADDRLRPIVLRSPVLARLFDYLTDLGAPAGGANTEQQKLGAPCAFAGELPQGAEGAGKDELKTQFTTREGTYKVLSLSEYSRPNRVGYSSSQSNSPVKVSFVSLSDAAGTEDRICFNVGRELYVYMYRGVKKAADLSKPVDKRVYKGTYPTCHDFHPSATPDGGLLLLVGFSAGQVQLIDPVKKELSRLYNDERFIDKTRVTCLKWLPNSNSLFLVSHASGQLYVYKEDLPCGSTPPHYQLFKQGDGFSVFTCKTKSTRNPLYRWVVGDGALHEFAFSPCARYLATASQDGFLRIFCYDTMDLVGLVRSYFGGLLCVCWSPDGKYVVAGGEDDLVTVWSFQDKRVVARGQGHRSWVQGVAFDACLEGGHASGDCPAADTSYRFGSVGQDTQLCLWDLTEDVLKQPRAPRASLLLTGSNSPNAANCSQAPQQQARQQQQQTRTNNVSTVGPHQRLVGSPACPRLDEVPMLEPHICKKVAPERLTALVFREDCLVTACQEGYVCTWARPGRASTVV</sequence>